<evidence type="ECO:0000313" key="2">
    <source>
        <dbReference type="Proteomes" id="UP000270743"/>
    </source>
</evidence>
<dbReference type="RefSeq" id="WP_126153615.1">
    <property type="nucleotide sequence ID" value="NZ_UZWE01000024.1"/>
</dbReference>
<sequence length="121" mass="12643">MTRIREITIEHSPIGDDQADHVGTVIDLMITVMTEVLATSMPAGQHPSISTVLSAMMQGTADRLSGLDKAAAGRMCCAIGQHLTGGIEDPEAFVAAMKAEQLALARAELTLRARLQAGGSA</sequence>
<accession>A0A3S5D3X1</accession>
<gene>
    <name evidence="1" type="ORF">PARHAE_01111</name>
</gene>
<keyword evidence="2" id="KW-1185">Reference proteome</keyword>
<dbReference type="AlphaFoldDB" id="A0A3S5D3X1"/>
<protein>
    <submittedName>
        <fullName evidence="1">Uncharacterized protein</fullName>
    </submittedName>
</protein>
<organism evidence="1 2">
    <name type="scientific">Paracoccus haematequi</name>
    <dbReference type="NCBI Taxonomy" id="2491866"/>
    <lineage>
        <taxon>Bacteria</taxon>
        <taxon>Pseudomonadati</taxon>
        <taxon>Pseudomonadota</taxon>
        <taxon>Alphaproteobacteria</taxon>
        <taxon>Rhodobacterales</taxon>
        <taxon>Paracoccaceae</taxon>
        <taxon>Paracoccus</taxon>
    </lineage>
</organism>
<dbReference type="EMBL" id="UZWE01000024">
    <property type="protein sequence ID" value="VDS07931.1"/>
    <property type="molecule type" value="Genomic_DNA"/>
</dbReference>
<reference evidence="1 2" key="1">
    <citation type="submission" date="2018-12" db="EMBL/GenBank/DDBJ databases">
        <authorList>
            <person name="Criscuolo A."/>
        </authorList>
    </citation>
    <scope>NUCLEOTIDE SEQUENCE [LARGE SCALE GENOMIC DNA]</scope>
    <source>
        <strain evidence="1">ACIP1116241</strain>
    </source>
</reference>
<evidence type="ECO:0000313" key="1">
    <source>
        <dbReference type="EMBL" id="VDS07931.1"/>
    </source>
</evidence>
<proteinExistence type="predicted"/>
<name>A0A3S5D3X1_9RHOB</name>
<dbReference type="Proteomes" id="UP000270743">
    <property type="component" value="Unassembled WGS sequence"/>
</dbReference>